<dbReference type="OrthoDB" id="6350087at2759"/>
<evidence type="ECO:0000256" key="1">
    <source>
        <dbReference type="SAM" id="MobiDB-lite"/>
    </source>
</evidence>
<reference evidence="3" key="1">
    <citation type="submission" date="2022-01" db="EMBL/GenBank/DDBJ databases">
        <authorList>
            <person name="King R."/>
        </authorList>
    </citation>
    <scope>NUCLEOTIDE SEQUENCE</scope>
</reference>
<name>A0A9N9MYR1_9CUCU</name>
<organism evidence="3 4">
    <name type="scientific">Ceutorhynchus assimilis</name>
    <name type="common">cabbage seed weevil</name>
    <dbReference type="NCBI Taxonomy" id="467358"/>
    <lineage>
        <taxon>Eukaryota</taxon>
        <taxon>Metazoa</taxon>
        <taxon>Ecdysozoa</taxon>
        <taxon>Arthropoda</taxon>
        <taxon>Hexapoda</taxon>
        <taxon>Insecta</taxon>
        <taxon>Pterygota</taxon>
        <taxon>Neoptera</taxon>
        <taxon>Endopterygota</taxon>
        <taxon>Coleoptera</taxon>
        <taxon>Polyphaga</taxon>
        <taxon>Cucujiformia</taxon>
        <taxon>Curculionidae</taxon>
        <taxon>Ceutorhynchinae</taxon>
        <taxon>Ceutorhynchus</taxon>
    </lineage>
</organism>
<gene>
    <name evidence="3" type="ORF">CEUTPL_LOCUS13440</name>
</gene>
<feature type="region of interest" description="Disordered" evidence="1">
    <location>
        <begin position="154"/>
        <end position="174"/>
    </location>
</feature>
<evidence type="ECO:0000313" key="4">
    <source>
        <dbReference type="Proteomes" id="UP001152799"/>
    </source>
</evidence>
<evidence type="ECO:0000256" key="2">
    <source>
        <dbReference type="SAM" id="SignalP"/>
    </source>
</evidence>
<keyword evidence="2" id="KW-0732">Signal</keyword>
<accession>A0A9N9MYR1</accession>
<dbReference type="AlphaFoldDB" id="A0A9N9MYR1"/>
<sequence length="268" mass="29444">MLDLSLLFAVCFITLVSCAVPDQLQQNKEVYSRIKKRSYYPSSWAPRNSVSPYNAAAAFKASPYTIRRPYIIPVYGNQGGNLMFYPPQPVYMNPGSPIDNPIKRPYQGPTYLPPKKDMNSLVPNRIGGDDFDDDDDRPIWGPSGMVQIPLSNNGEAKESEKPTRPPTAVLPSVPPLIHNQSKAQRPLVRTTTIKPAVPSGPSNCVWAIISCCSVGNPAEVSQNCFEQRGCPGPFWGDSPCTGEFAKAAISSAVNYYNQNHPNARVIRS</sequence>
<evidence type="ECO:0000313" key="3">
    <source>
        <dbReference type="EMBL" id="CAG9773039.1"/>
    </source>
</evidence>
<feature type="signal peptide" evidence="2">
    <location>
        <begin position="1"/>
        <end position="18"/>
    </location>
</feature>
<dbReference type="Proteomes" id="UP001152799">
    <property type="component" value="Chromosome 8"/>
</dbReference>
<keyword evidence="4" id="KW-1185">Reference proteome</keyword>
<protein>
    <submittedName>
        <fullName evidence="3">Uncharacterized protein</fullName>
    </submittedName>
</protein>
<proteinExistence type="predicted"/>
<feature type="chain" id="PRO_5040487258" evidence="2">
    <location>
        <begin position="19"/>
        <end position="268"/>
    </location>
</feature>
<dbReference type="EMBL" id="OU892284">
    <property type="protein sequence ID" value="CAG9773039.1"/>
    <property type="molecule type" value="Genomic_DNA"/>
</dbReference>